<keyword evidence="3" id="KW-1185">Reference proteome</keyword>
<protein>
    <recommendedName>
        <fullName evidence="4">PB1 domain-containing protein</fullName>
    </recommendedName>
</protein>
<organism evidence="2 3">
    <name type="scientific">Tagetes erecta</name>
    <name type="common">African marigold</name>
    <dbReference type="NCBI Taxonomy" id="13708"/>
    <lineage>
        <taxon>Eukaryota</taxon>
        <taxon>Viridiplantae</taxon>
        <taxon>Streptophyta</taxon>
        <taxon>Embryophyta</taxon>
        <taxon>Tracheophyta</taxon>
        <taxon>Spermatophyta</taxon>
        <taxon>Magnoliopsida</taxon>
        <taxon>eudicotyledons</taxon>
        <taxon>Gunneridae</taxon>
        <taxon>Pentapetalae</taxon>
        <taxon>asterids</taxon>
        <taxon>campanulids</taxon>
        <taxon>Asterales</taxon>
        <taxon>Asteraceae</taxon>
        <taxon>Asteroideae</taxon>
        <taxon>Heliantheae alliance</taxon>
        <taxon>Tageteae</taxon>
        <taxon>Tagetes</taxon>
    </lineage>
</organism>
<comment type="caution">
    <text evidence="2">The sequence shown here is derived from an EMBL/GenBank/DDBJ whole genome shotgun (WGS) entry which is preliminary data.</text>
</comment>
<evidence type="ECO:0000313" key="2">
    <source>
        <dbReference type="EMBL" id="KAK1432925.1"/>
    </source>
</evidence>
<feature type="region of interest" description="Disordered" evidence="1">
    <location>
        <begin position="21"/>
        <end position="48"/>
    </location>
</feature>
<evidence type="ECO:0000313" key="3">
    <source>
        <dbReference type="Proteomes" id="UP001229421"/>
    </source>
</evidence>
<evidence type="ECO:0008006" key="4">
    <source>
        <dbReference type="Google" id="ProtNLM"/>
    </source>
</evidence>
<accession>A0AAD8L844</accession>
<name>A0AAD8L844_TARER</name>
<dbReference type="Proteomes" id="UP001229421">
    <property type="component" value="Unassembled WGS sequence"/>
</dbReference>
<gene>
    <name evidence="2" type="ORF">QVD17_09828</name>
</gene>
<proteinExistence type="predicted"/>
<dbReference type="AlphaFoldDB" id="A0AAD8L844"/>
<evidence type="ECO:0000256" key="1">
    <source>
        <dbReference type="SAM" id="MobiDB-lite"/>
    </source>
</evidence>
<dbReference type="EMBL" id="JAUHHV010000002">
    <property type="protein sequence ID" value="KAK1432925.1"/>
    <property type="molecule type" value="Genomic_DNA"/>
</dbReference>
<sequence length="137" mass="15499">MVGYFKVAEVTLQKLSHAHHIPVTSESRKRKHASSSSGSSLGSKREGSHAKPFLAPLESFEFFFKVRYGVDSCNVYLTREDMSFETLGRKVMSAFGLTRIEKMTYTDCLGDDACVLKSNDDFDRMSYGYKSEWIRGS</sequence>
<reference evidence="2" key="1">
    <citation type="journal article" date="2023" name="bioRxiv">
        <title>Improved chromosome-level genome assembly for marigold (Tagetes erecta).</title>
        <authorList>
            <person name="Jiang F."/>
            <person name="Yuan L."/>
            <person name="Wang S."/>
            <person name="Wang H."/>
            <person name="Xu D."/>
            <person name="Wang A."/>
            <person name="Fan W."/>
        </authorList>
    </citation>
    <scope>NUCLEOTIDE SEQUENCE</scope>
    <source>
        <strain evidence="2">WSJ</strain>
        <tissue evidence="2">Leaf</tissue>
    </source>
</reference>